<gene>
    <name evidence="2" type="ORF">EV138_5445</name>
</gene>
<organism evidence="2 3">
    <name type="scientific">Kribbella voronezhensis</name>
    <dbReference type="NCBI Taxonomy" id="2512212"/>
    <lineage>
        <taxon>Bacteria</taxon>
        <taxon>Bacillati</taxon>
        <taxon>Actinomycetota</taxon>
        <taxon>Actinomycetes</taxon>
        <taxon>Propionibacteriales</taxon>
        <taxon>Kribbellaceae</taxon>
        <taxon>Kribbella</taxon>
    </lineage>
</organism>
<dbReference type="Pfam" id="PF00583">
    <property type="entry name" value="Acetyltransf_1"/>
    <property type="match status" value="1"/>
</dbReference>
<dbReference type="GO" id="GO:0016747">
    <property type="term" value="F:acyltransferase activity, transferring groups other than amino-acyl groups"/>
    <property type="evidence" value="ECO:0007669"/>
    <property type="project" value="InterPro"/>
</dbReference>
<dbReference type="Proteomes" id="UP000295151">
    <property type="component" value="Unassembled WGS sequence"/>
</dbReference>
<dbReference type="SUPFAM" id="SSF55729">
    <property type="entry name" value="Acyl-CoA N-acyltransferases (Nat)"/>
    <property type="match status" value="1"/>
</dbReference>
<dbReference type="RefSeq" id="WP_133981517.1">
    <property type="nucleotide sequence ID" value="NZ_SOCE01000001.1"/>
</dbReference>
<dbReference type="InterPro" id="IPR016181">
    <property type="entry name" value="Acyl_CoA_acyltransferase"/>
</dbReference>
<dbReference type="AlphaFoldDB" id="A0A4R7THL3"/>
<dbReference type="InterPro" id="IPR000182">
    <property type="entry name" value="GNAT_dom"/>
</dbReference>
<proteinExistence type="predicted"/>
<evidence type="ECO:0000313" key="2">
    <source>
        <dbReference type="EMBL" id="TDU91832.1"/>
    </source>
</evidence>
<comment type="caution">
    <text evidence="2">The sequence shown here is derived from an EMBL/GenBank/DDBJ whole genome shotgun (WGS) entry which is preliminary data.</text>
</comment>
<keyword evidence="2" id="KW-0808">Transferase</keyword>
<reference evidence="2 3" key="1">
    <citation type="submission" date="2019-03" db="EMBL/GenBank/DDBJ databases">
        <title>Genomic Encyclopedia of Type Strains, Phase III (KMG-III): the genomes of soil and plant-associated and newly described type strains.</title>
        <authorList>
            <person name="Whitman W."/>
        </authorList>
    </citation>
    <scope>NUCLEOTIDE SEQUENCE [LARGE SCALE GENOMIC DNA]</scope>
    <source>
        <strain evidence="2 3">VKM Ac-2575</strain>
    </source>
</reference>
<keyword evidence="2" id="KW-0012">Acyltransferase</keyword>
<sequence>MEPVIRQATAADAEAAAWCHLLCWREAYAGLVEPALLLERTSDLVRRTERWTRHLDGGLVRWIALNPDPDAALEDRVIGFSSPGPARDEDAPTPLELHAIYARQKWWGSGLGARLLEVAIGKEAASLWVFEGNQRAVRFYARHGFVADGARSDDPFFGLTEIRMVRPAQ</sequence>
<dbReference type="Gene3D" id="3.40.630.30">
    <property type="match status" value="1"/>
</dbReference>
<dbReference type="PROSITE" id="PS51186">
    <property type="entry name" value="GNAT"/>
    <property type="match status" value="1"/>
</dbReference>
<name>A0A4R7THL3_9ACTN</name>
<evidence type="ECO:0000259" key="1">
    <source>
        <dbReference type="PROSITE" id="PS51186"/>
    </source>
</evidence>
<evidence type="ECO:0000313" key="3">
    <source>
        <dbReference type="Proteomes" id="UP000295151"/>
    </source>
</evidence>
<dbReference type="OrthoDB" id="5243635at2"/>
<dbReference type="EMBL" id="SOCE01000001">
    <property type="protein sequence ID" value="TDU91832.1"/>
    <property type="molecule type" value="Genomic_DNA"/>
</dbReference>
<protein>
    <submittedName>
        <fullName evidence="2">L-amino acid N-acyltransferase YncA</fullName>
    </submittedName>
</protein>
<feature type="domain" description="N-acetyltransferase" evidence="1">
    <location>
        <begin position="3"/>
        <end position="169"/>
    </location>
</feature>
<accession>A0A4R7THL3</accession>
<keyword evidence="3" id="KW-1185">Reference proteome</keyword>